<accession>A0ABQ9XDM3</accession>
<evidence type="ECO:0000313" key="2">
    <source>
        <dbReference type="Proteomes" id="UP001281761"/>
    </source>
</evidence>
<organism evidence="1 2">
    <name type="scientific">Blattamonas nauphoetae</name>
    <dbReference type="NCBI Taxonomy" id="2049346"/>
    <lineage>
        <taxon>Eukaryota</taxon>
        <taxon>Metamonada</taxon>
        <taxon>Preaxostyla</taxon>
        <taxon>Oxymonadida</taxon>
        <taxon>Blattamonas</taxon>
    </lineage>
</organism>
<name>A0ABQ9XDM3_9EUKA</name>
<gene>
    <name evidence="1" type="ORF">BLNAU_16075</name>
</gene>
<keyword evidence="2" id="KW-1185">Reference proteome</keyword>
<sequence>MILRLCHLPSSFDLPLIESFFGSLGDFFEIADESIPSSRPPVFMRFGLISSFPFCEIEYRFSTNFRLHPTITLELDPRQPIPNQLFVSQIPVTLSTHQLASLFSPHTPFHHVHHSHIPRKSFTHNPPLTQSRLPNLSRLRILQEVSNRIKQRYTTQLLHQVLSLALCRRIFPKSILLSPFSSESHCPNPPSQFSVAFVNHPKFRIESHSAIRPNFSSAPSTPVFATKPTHTPFSSMATCSPTICTI</sequence>
<proteinExistence type="predicted"/>
<dbReference type="EMBL" id="JARBJD010000165">
    <property type="protein sequence ID" value="KAK2948969.1"/>
    <property type="molecule type" value="Genomic_DNA"/>
</dbReference>
<evidence type="ECO:0000313" key="1">
    <source>
        <dbReference type="EMBL" id="KAK2948969.1"/>
    </source>
</evidence>
<reference evidence="1 2" key="1">
    <citation type="journal article" date="2022" name="bioRxiv">
        <title>Genomics of Preaxostyla Flagellates Illuminates Evolutionary Transitions and the Path Towards Mitochondrial Loss.</title>
        <authorList>
            <person name="Novak L.V.F."/>
            <person name="Treitli S.C."/>
            <person name="Pyrih J."/>
            <person name="Halakuc P."/>
            <person name="Pipaliya S.V."/>
            <person name="Vacek V."/>
            <person name="Brzon O."/>
            <person name="Soukal P."/>
            <person name="Eme L."/>
            <person name="Dacks J.B."/>
            <person name="Karnkowska A."/>
            <person name="Elias M."/>
            <person name="Hampl V."/>
        </authorList>
    </citation>
    <scope>NUCLEOTIDE SEQUENCE [LARGE SCALE GENOMIC DNA]</scope>
    <source>
        <strain evidence="1">NAU3</strain>
        <tissue evidence="1">Gut</tissue>
    </source>
</reference>
<dbReference type="Proteomes" id="UP001281761">
    <property type="component" value="Unassembled WGS sequence"/>
</dbReference>
<protein>
    <submittedName>
        <fullName evidence="1">Uncharacterized protein</fullName>
    </submittedName>
</protein>
<comment type="caution">
    <text evidence="1">The sequence shown here is derived from an EMBL/GenBank/DDBJ whole genome shotgun (WGS) entry which is preliminary data.</text>
</comment>